<gene>
    <name evidence="1" type="ORF">WISP_136300</name>
</gene>
<sequence length="83" mass="9106">MVLSAVSFFLKTDSAYVLKGSSRIVNDVSPRIPIGGQSGPLMAVNMASQRSLVSGFLLLPNPYTIQTLTIEEYRSEIIHLMFS</sequence>
<dbReference type="EMBL" id="WHWB01034679">
    <property type="protein sequence ID" value="KAJ7406025.1"/>
    <property type="molecule type" value="Genomic_DNA"/>
</dbReference>
<comment type="caution">
    <text evidence="1">The sequence shown here is derived from an EMBL/GenBank/DDBJ whole genome shotgun (WGS) entry which is preliminary data.</text>
</comment>
<organism evidence="1 2">
    <name type="scientific">Willisornis vidua</name>
    <name type="common">Xingu scale-backed antbird</name>
    <dbReference type="NCBI Taxonomy" id="1566151"/>
    <lineage>
        <taxon>Eukaryota</taxon>
        <taxon>Metazoa</taxon>
        <taxon>Chordata</taxon>
        <taxon>Craniata</taxon>
        <taxon>Vertebrata</taxon>
        <taxon>Euteleostomi</taxon>
        <taxon>Archelosauria</taxon>
        <taxon>Archosauria</taxon>
        <taxon>Dinosauria</taxon>
        <taxon>Saurischia</taxon>
        <taxon>Theropoda</taxon>
        <taxon>Coelurosauria</taxon>
        <taxon>Aves</taxon>
        <taxon>Neognathae</taxon>
        <taxon>Neoaves</taxon>
        <taxon>Telluraves</taxon>
        <taxon>Australaves</taxon>
        <taxon>Passeriformes</taxon>
        <taxon>Thamnophilidae</taxon>
        <taxon>Willisornis</taxon>
    </lineage>
</organism>
<evidence type="ECO:0000313" key="1">
    <source>
        <dbReference type="EMBL" id="KAJ7406025.1"/>
    </source>
</evidence>
<protein>
    <submittedName>
        <fullName evidence="1">Uncharacterized protein</fullName>
    </submittedName>
</protein>
<dbReference type="Proteomes" id="UP001145742">
    <property type="component" value="Unassembled WGS sequence"/>
</dbReference>
<accession>A0ABQ9CTJ3</accession>
<name>A0ABQ9CTJ3_9PASS</name>
<proteinExistence type="predicted"/>
<keyword evidence="2" id="KW-1185">Reference proteome</keyword>
<reference evidence="1" key="1">
    <citation type="submission" date="2019-10" db="EMBL/GenBank/DDBJ databases">
        <authorList>
            <person name="Soares A.E.R."/>
            <person name="Aleixo A."/>
            <person name="Schneider P."/>
            <person name="Miyaki C.Y."/>
            <person name="Schneider M.P."/>
            <person name="Mello C."/>
            <person name="Vasconcelos A.T.R."/>
        </authorList>
    </citation>
    <scope>NUCLEOTIDE SEQUENCE</scope>
    <source>
        <tissue evidence="1">Muscle</tissue>
    </source>
</reference>
<evidence type="ECO:0000313" key="2">
    <source>
        <dbReference type="Proteomes" id="UP001145742"/>
    </source>
</evidence>